<sequence>MQGVGRICRVPIACILYVQKRILRRETYMEAVQKKRSFLSNLKLQTYLMITPTVLMIVLFGIYPILYVLFYSFTNYNGMSAPDFVGFTNYIRVLQDSSWWLTVKNTFQIGIVVSLIQVPIALILAIMVSGKLKASGFFRAVLFLPSITSTAIMGIVFYFLFASYNGYVNEILIAANMIENPISWLGDGLMAKGVIVSFLSWHDIGFFMLLFLAALQKIPGDVYESAKIDGANTLQTFMKITVPMLGKMFQIISMLSIVNALKLFDSVKSLTNGGPGSDTEVMTMYIYRYFFENTGIPQQGYASAVSIVATLIVGGVAIIYLLFTKKMNYED</sequence>
<keyword evidence="2" id="KW-1185">Reference proteome</keyword>
<dbReference type="Proteomes" id="UP000224460">
    <property type="component" value="Unassembled WGS sequence"/>
</dbReference>
<gene>
    <name evidence="1" type="ORF">CS063_16750</name>
</gene>
<accession>A0AC61D7G6</accession>
<evidence type="ECO:0000313" key="2">
    <source>
        <dbReference type="Proteomes" id="UP000224460"/>
    </source>
</evidence>
<name>A0AC61D7G6_9FIRM</name>
<reference evidence="1" key="1">
    <citation type="submission" date="2017-10" db="EMBL/GenBank/DDBJ databases">
        <title>Genome sequence of cellulolytic Lachnospiraceae bacterium XHS1971 isolated from hotspring sediment.</title>
        <authorList>
            <person name="Vasudevan G."/>
            <person name="Joshi A.J."/>
            <person name="Hivarkar S."/>
            <person name="Lanjekar V.B."/>
            <person name="Dhakephalkar P.K."/>
            <person name="Dagar S."/>
        </authorList>
    </citation>
    <scope>NUCLEOTIDE SEQUENCE</scope>
    <source>
        <strain evidence="1">XHS1971</strain>
    </source>
</reference>
<protein>
    <submittedName>
        <fullName evidence="1">Sugar ABC transporter permease</fullName>
    </submittedName>
</protein>
<organism evidence="1 2">
    <name type="scientific">Sporanaerobium hydrogeniformans</name>
    <dbReference type="NCBI Taxonomy" id="3072179"/>
    <lineage>
        <taxon>Bacteria</taxon>
        <taxon>Bacillati</taxon>
        <taxon>Bacillota</taxon>
        <taxon>Clostridia</taxon>
        <taxon>Lachnospirales</taxon>
        <taxon>Lachnospiraceae</taxon>
        <taxon>Sporanaerobium</taxon>
    </lineage>
</organism>
<comment type="caution">
    <text evidence="1">The sequence shown here is derived from an EMBL/GenBank/DDBJ whole genome shotgun (WGS) entry which is preliminary data.</text>
</comment>
<proteinExistence type="predicted"/>
<evidence type="ECO:0000313" key="1">
    <source>
        <dbReference type="EMBL" id="PHV69258.1"/>
    </source>
</evidence>
<dbReference type="EMBL" id="PEDL01000038">
    <property type="protein sequence ID" value="PHV69258.1"/>
    <property type="molecule type" value="Genomic_DNA"/>
</dbReference>